<evidence type="ECO:0000313" key="1">
    <source>
        <dbReference type="EMBL" id="KAJ1671035.1"/>
    </source>
</evidence>
<accession>A0ACC1H739</accession>
<sequence length="107" mass="12410">TSQDNSRIAEVSLKMTSGHSMTDFHKLQVEYKLAPLEVELRRLASNLEDTQEQLTYLKMREAELRSLTELSNDRVKHLNIFAISILITAALGQIMYLRRFFKAKKLI</sequence>
<proteinExistence type="predicted"/>
<comment type="caution">
    <text evidence="1">The sequence shown here is derived from an EMBL/GenBank/DDBJ whole genome shotgun (WGS) entry which is preliminary data.</text>
</comment>
<keyword evidence="1" id="KW-0472">Membrane</keyword>
<name>A0ACC1H739_9FUNG</name>
<dbReference type="EMBL" id="JAMZIH010008952">
    <property type="protein sequence ID" value="KAJ1671035.1"/>
    <property type="molecule type" value="Genomic_DNA"/>
</dbReference>
<organism evidence="1 2">
    <name type="scientific">Spiromyces aspiralis</name>
    <dbReference type="NCBI Taxonomy" id="68401"/>
    <lineage>
        <taxon>Eukaryota</taxon>
        <taxon>Fungi</taxon>
        <taxon>Fungi incertae sedis</taxon>
        <taxon>Zoopagomycota</taxon>
        <taxon>Kickxellomycotina</taxon>
        <taxon>Kickxellomycetes</taxon>
        <taxon>Kickxellales</taxon>
        <taxon>Kickxellaceae</taxon>
        <taxon>Spiromyces</taxon>
    </lineage>
</organism>
<keyword evidence="2" id="KW-1185">Reference proteome</keyword>
<protein>
    <submittedName>
        <fullName evidence="1">Transmembrane emp24 domain-containing protein 10</fullName>
    </submittedName>
</protein>
<dbReference type="Proteomes" id="UP001145114">
    <property type="component" value="Unassembled WGS sequence"/>
</dbReference>
<gene>
    <name evidence="1" type="primary">TMED10</name>
    <name evidence="1" type="ORF">EV182_007857</name>
</gene>
<evidence type="ECO:0000313" key="2">
    <source>
        <dbReference type="Proteomes" id="UP001145114"/>
    </source>
</evidence>
<keyword evidence="1" id="KW-0812">Transmembrane</keyword>
<reference evidence="1" key="1">
    <citation type="submission" date="2022-06" db="EMBL/GenBank/DDBJ databases">
        <title>Phylogenomic reconstructions and comparative analyses of Kickxellomycotina fungi.</title>
        <authorList>
            <person name="Reynolds N.K."/>
            <person name="Stajich J.E."/>
            <person name="Barry K."/>
            <person name="Grigoriev I.V."/>
            <person name="Crous P."/>
            <person name="Smith M.E."/>
        </authorList>
    </citation>
    <scope>NUCLEOTIDE SEQUENCE</scope>
    <source>
        <strain evidence="1">RSA 2271</strain>
    </source>
</reference>
<feature type="non-terminal residue" evidence="1">
    <location>
        <position position="1"/>
    </location>
</feature>